<evidence type="ECO:0000256" key="5">
    <source>
        <dbReference type="ARBA" id="ARBA00023154"/>
    </source>
</evidence>
<comment type="caution">
    <text evidence="10">The sequence shown here is derived from an EMBL/GenBank/DDBJ whole genome shotgun (WGS) entry which is preliminary data.</text>
</comment>
<evidence type="ECO:0000256" key="9">
    <source>
        <dbReference type="PROSITE-ProRule" id="PRU10125"/>
    </source>
</evidence>
<dbReference type="GO" id="GO:0005829">
    <property type="term" value="C:cytosol"/>
    <property type="evidence" value="ECO:0007669"/>
    <property type="project" value="TreeGrafter"/>
</dbReference>
<evidence type="ECO:0000256" key="7">
    <source>
        <dbReference type="ARBA" id="ARBA00051712"/>
    </source>
</evidence>
<keyword evidence="8" id="KW-0963">Cytoplasm</keyword>
<feature type="binding site" evidence="8">
    <location>
        <position position="12"/>
    </location>
    <ligand>
        <name>substrate</name>
    </ligand>
</feature>
<keyword evidence="4 8" id="KW-0028">Amino-acid biosynthesis</keyword>
<comment type="subcellular location">
    <subcellularLocation>
        <location evidence="8">Cytoplasm</location>
    </subcellularLocation>
</comment>
<dbReference type="PANTHER" id="PTHR31689">
    <property type="entry name" value="DIAMINOPIMELATE EPIMERASE, CHLOROPLASTIC"/>
    <property type="match status" value="1"/>
</dbReference>
<gene>
    <name evidence="8 10" type="primary">dapF</name>
    <name evidence="10" type="ORF">C1I98_30470</name>
</gene>
<evidence type="ECO:0000256" key="4">
    <source>
        <dbReference type="ARBA" id="ARBA00022605"/>
    </source>
</evidence>
<protein>
    <recommendedName>
        <fullName evidence="3 8">Diaminopimelate epimerase</fullName>
        <shortName evidence="8">DAP epimerase</shortName>
        <ecNumber evidence="3 8">5.1.1.7</ecNumber>
    </recommendedName>
    <alternativeName>
        <fullName evidence="8">PLP-independent amino acid racemase</fullName>
    </alternativeName>
</protein>
<keyword evidence="11" id="KW-1185">Reference proteome</keyword>
<reference evidence="10 11" key="1">
    <citation type="submission" date="2018-01" db="EMBL/GenBank/DDBJ databases">
        <title>Draft genome sequence of Sphaerisporangium sp. 7K107.</title>
        <authorList>
            <person name="Sahin N."/>
            <person name="Saygin H."/>
            <person name="Ay H."/>
        </authorList>
    </citation>
    <scope>NUCLEOTIDE SEQUENCE [LARGE SCALE GENOMIC DNA]</scope>
    <source>
        <strain evidence="10 11">7K107</strain>
    </source>
</reference>
<dbReference type="Proteomes" id="UP000248544">
    <property type="component" value="Unassembled WGS sequence"/>
</dbReference>
<evidence type="ECO:0000256" key="8">
    <source>
        <dbReference type="HAMAP-Rule" id="MF_00197"/>
    </source>
</evidence>
<comment type="function">
    <text evidence="8">Catalyzes the stereoinversion of LL-2,6-diaminopimelate (L,L-DAP) to meso-diaminopimelate (meso-DAP), a precursor of L-lysine and an essential component of the bacterial peptidoglycan.</text>
</comment>
<feature type="binding site" evidence="8">
    <location>
        <position position="68"/>
    </location>
    <ligand>
        <name>substrate</name>
    </ligand>
</feature>
<comment type="caution">
    <text evidence="8">Lacks conserved residue(s) required for the propagation of feature annotation.</text>
</comment>
<accession>A0A2W2FM36</accession>
<evidence type="ECO:0000313" key="11">
    <source>
        <dbReference type="Proteomes" id="UP000248544"/>
    </source>
</evidence>
<dbReference type="RefSeq" id="WP_111170841.1">
    <property type="nucleotide sequence ID" value="NZ_POUA01000334.1"/>
</dbReference>
<organism evidence="10 11">
    <name type="scientific">Spongiactinospora gelatinilytica</name>
    <dbReference type="NCBI Taxonomy" id="2666298"/>
    <lineage>
        <taxon>Bacteria</taxon>
        <taxon>Bacillati</taxon>
        <taxon>Actinomycetota</taxon>
        <taxon>Actinomycetes</taxon>
        <taxon>Streptosporangiales</taxon>
        <taxon>Streptosporangiaceae</taxon>
        <taxon>Spongiactinospora</taxon>
    </lineage>
</organism>
<feature type="binding site" evidence="8">
    <location>
        <begin position="202"/>
        <end position="203"/>
    </location>
    <ligand>
        <name>substrate</name>
    </ligand>
</feature>
<feature type="site" description="Could be important to modulate the pK values of the two catalytic cysteine residues" evidence="8">
    <location>
        <position position="202"/>
    </location>
</feature>
<feature type="binding site" evidence="8">
    <location>
        <begin position="213"/>
        <end position="214"/>
    </location>
    <ligand>
        <name>substrate</name>
    </ligand>
</feature>
<comment type="subunit">
    <text evidence="8">Homodimer.</text>
</comment>
<comment type="pathway">
    <text evidence="1 8">Amino-acid biosynthesis; L-lysine biosynthesis via DAP pathway; DL-2,6-diaminopimelate from LL-2,6-diaminopimelate: step 1/1.</text>
</comment>
<dbReference type="EC" id="5.1.1.7" evidence="3 8"/>
<evidence type="ECO:0000256" key="3">
    <source>
        <dbReference type="ARBA" id="ARBA00013080"/>
    </source>
</evidence>
<comment type="similarity">
    <text evidence="2 8">Belongs to the diaminopimelate epimerase family.</text>
</comment>
<sequence>MPTFDKIHGAGNDFIVVKTSDLAQVPTNWPDLARTLCDRRTGIGADGLVIITAPLAPDRDAIGVTCINPDGTTATMCGNALRCVAWSVARDRGLSTGQIRLDMHGVEHHARVADDGVWVTVEVGKIIPYLFQATLGGRAPIWFASVDTGTEHVVAIVDDVEDIDVPGWGRLVRHRANLEPKGANVGFMQHLGGQELTVRTYERGVEDETLSCGSGAVAAAVTALKRGQVAGGKDVIVHNRSGRPLIVRPRDQRPGRAFWVGGPVTQVYQGVLS</sequence>
<dbReference type="InterPro" id="IPR018510">
    <property type="entry name" value="DAP_epimerase_AS"/>
</dbReference>
<dbReference type="SUPFAM" id="SSF54506">
    <property type="entry name" value="Diaminopimelate epimerase-like"/>
    <property type="match status" value="2"/>
</dbReference>
<dbReference type="Gene3D" id="3.10.310.10">
    <property type="entry name" value="Diaminopimelate Epimerase, Chain A, domain 1"/>
    <property type="match status" value="2"/>
</dbReference>
<dbReference type="HAMAP" id="MF_00197">
    <property type="entry name" value="DAP_epimerase"/>
    <property type="match status" value="1"/>
</dbReference>
<dbReference type="EMBL" id="POUA01000334">
    <property type="protein sequence ID" value="PZG31049.1"/>
    <property type="molecule type" value="Genomic_DNA"/>
</dbReference>
<feature type="binding site" evidence="8">
    <location>
        <begin position="78"/>
        <end position="79"/>
    </location>
    <ligand>
        <name>substrate</name>
    </ligand>
</feature>
<feature type="active site" description="Proton acceptor" evidence="8">
    <location>
        <position position="212"/>
    </location>
</feature>
<dbReference type="GO" id="GO:0009089">
    <property type="term" value="P:lysine biosynthetic process via diaminopimelate"/>
    <property type="evidence" value="ECO:0007669"/>
    <property type="project" value="UniProtKB-UniRule"/>
</dbReference>
<dbReference type="Pfam" id="PF01678">
    <property type="entry name" value="DAP_epimerase"/>
    <property type="match status" value="2"/>
</dbReference>
<dbReference type="PANTHER" id="PTHR31689:SF0">
    <property type="entry name" value="DIAMINOPIMELATE EPIMERASE"/>
    <property type="match status" value="1"/>
</dbReference>
<dbReference type="InterPro" id="IPR001653">
    <property type="entry name" value="DAP_epimerase_DapF"/>
</dbReference>
<feature type="binding site" evidence="8">
    <location>
        <position position="184"/>
    </location>
    <ligand>
        <name>substrate</name>
    </ligand>
</feature>
<feature type="active site" description="Proton donor" evidence="8">
    <location>
        <position position="77"/>
    </location>
</feature>
<evidence type="ECO:0000313" key="10">
    <source>
        <dbReference type="EMBL" id="PZG31049.1"/>
    </source>
</evidence>
<feature type="site" description="Could be important to modulate the pK values of the two catalytic cysteine residues" evidence="8">
    <location>
        <position position="152"/>
    </location>
</feature>
<dbReference type="NCBIfam" id="TIGR00652">
    <property type="entry name" value="DapF"/>
    <property type="match status" value="1"/>
</dbReference>
<evidence type="ECO:0000256" key="6">
    <source>
        <dbReference type="ARBA" id="ARBA00023235"/>
    </source>
</evidence>
<dbReference type="UniPathway" id="UPA00034">
    <property type="reaction ID" value="UER00025"/>
</dbReference>
<keyword evidence="6 8" id="KW-0413">Isomerase</keyword>
<feature type="active site" evidence="9">
    <location>
        <position position="77"/>
    </location>
</feature>
<evidence type="ECO:0000256" key="2">
    <source>
        <dbReference type="ARBA" id="ARBA00010219"/>
    </source>
</evidence>
<proteinExistence type="inferred from homology"/>
<name>A0A2W2FM36_9ACTN</name>
<comment type="catalytic activity">
    <reaction evidence="7 8">
        <text>(2S,6S)-2,6-diaminopimelate = meso-2,6-diaminopimelate</text>
        <dbReference type="Rhea" id="RHEA:15393"/>
        <dbReference type="ChEBI" id="CHEBI:57609"/>
        <dbReference type="ChEBI" id="CHEBI:57791"/>
        <dbReference type="EC" id="5.1.1.7"/>
    </reaction>
</comment>
<dbReference type="GO" id="GO:0008837">
    <property type="term" value="F:diaminopimelate epimerase activity"/>
    <property type="evidence" value="ECO:0007669"/>
    <property type="project" value="UniProtKB-UniRule"/>
</dbReference>
<dbReference type="PROSITE" id="PS01326">
    <property type="entry name" value="DAP_EPIMERASE"/>
    <property type="match status" value="1"/>
</dbReference>
<keyword evidence="5 8" id="KW-0457">Lysine biosynthesis</keyword>
<evidence type="ECO:0000256" key="1">
    <source>
        <dbReference type="ARBA" id="ARBA00005196"/>
    </source>
</evidence>
<dbReference type="AlphaFoldDB" id="A0A2W2FM36"/>